<dbReference type="GO" id="GO:0008444">
    <property type="term" value="F:CDP-diacylglycerol-glycerol-3-phosphate 3-phosphatidyltransferase activity"/>
    <property type="evidence" value="ECO:0007669"/>
    <property type="project" value="UniProtKB-EC"/>
</dbReference>
<dbReference type="GO" id="GO:0046474">
    <property type="term" value="P:glycerophospholipid biosynthetic process"/>
    <property type="evidence" value="ECO:0007669"/>
    <property type="project" value="TreeGrafter"/>
</dbReference>
<evidence type="ECO:0000256" key="5">
    <source>
        <dbReference type="ARBA" id="ARBA00022692"/>
    </source>
</evidence>
<dbReference type="Pfam" id="PF01066">
    <property type="entry name" value="CDP-OH_P_transf"/>
    <property type="match status" value="1"/>
</dbReference>
<dbReference type="EMBL" id="CADCTF010000046">
    <property type="protein sequence ID" value="CAA9226063.1"/>
    <property type="molecule type" value="Genomic_DNA"/>
</dbReference>
<gene>
    <name evidence="13" type="ORF">AVDCRST_MAG50-832</name>
</gene>
<evidence type="ECO:0000256" key="10">
    <source>
        <dbReference type="ARBA" id="ARBA00023264"/>
    </source>
</evidence>
<dbReference type="AlphaFoldDB" id="A0A6J4HJY3"/>
<dbReference type="Gene3D" id="1.20.120.1760">
    <property type="match status" value="1"/>
</dbReference>
<evidence type="ECO:0000256" key="3">
    <source>
        <dbReference type="ARBA" id="ARBA00022516"/>
    </source>
</evidence>
<evidence type="ECO:0000256" key="6">
    <source>
        <dbReference type="ARBA" id="ARBA00022989"/>
    </source>
</evidence>
<keyword evidence="6 12" id="KW-1133">Transmembrane helix</keyword>
<evidence type="ECO:0000256" key="11">
    <source>
        <dbReference type="RuleBase" id="RU003750"/>
    </source>
</evidence>
<dbReference type="EC" id="2.7.8.5" evidence="13"/>
<organism evidence="13">
    <name type="scientific">uncultured Acidimicrobiales bacterium</name>
    <dbReference type="NCBI Taxonomy" id="310071"/>
    <lineage>
        <taxon>Bacteria</taxon>
        <taxon>Bacillati</taxon>
        <taxon>Actinomycetota</taxon>
        <taxon>Acidimicrobiia</taxon>
        <taxon>Acidimicrobiales</taxon>
        <taxon>environmental samples</taxon>
    </lineage>
</organism>
<keyword evidence="8 12" id="KW-0472">Membrane</keyword>
<proteinExistence type="inferred from homology"/>
<accession>A0A6J4HJY3</accession>
<reference evidence="13" key="1">
    <citation type="submission" date="2020-02" db="EMBL/GenBank/DDBJ databases">
        <authorList>
            <person name="Meier V. D."/>
        </authorList>
    </citation>
    <scope>NUCLEOTIDE SEQUENCE</scope>
    <source>
        <strain evidence="13">AVDCRST_MAG50</strain>
    </source>
</reference>
<keyword evidence="7" id="KW-0443">Lipid metabolism</keyword>
<dbReference type="InterPro" id="IPR043130">
    <property type="entry name" value="CDP-OH_PTrfase_TM_dom"/>
</dbReference>
<dbReference type="PROSITE" id="PS00379">
    <property type="entry name" value="CDP_ALCOHOL_P_TRANSF"/>
    <property type="match status" value="1"/>
</dbReference>
<dbReference type="InterPro" id="IPR004570">
    <property type="entry name" value="Phosphatidylglycerol_P_synth"/>
</dbReference>
<feature type="transmembrane region" description="Helical" evidence="12">
    <location>
        <begin position="85"/>
        <end position="110"/>
    </location>
</feature>
<dbReference type="PIRSF" id="PIRSF000847">
    <property type="entry name" value="Phos_ph_gly_syn"/>
    <property type="match status" value="1"/>
</dbReference>
<dbReference type="GO" id="GO:0016020">
    <property type="term" value="C:membrane"/>
    <property type="evidence" value="ECO:0007669"/>
    <property type="project" value="UniProtKB-SubCell"/>
</dbReference>
<dbReference type="InterPro" id="IPR000462">
    <property type="entry name" value="CDP-OH_P_trans"/>
</dbReference>
<evidence type="ECO:0000256" key="9">
    <source>
        <dbReference type="ARBA" id="ARBA00023209"/>
    </source>
</evidence>
<dbReference type="PANTHER" id="PTHR14269">
    <property type="entry name" value="CDP-DIACYLGLYCEROL--GLYCEROL-3-PHOSPHATE 3-PHOSPHATIDYLTRANSFERASE-RELATED"/>
    <property type="match status" value="1"/>
</dbReference>
<evidence type="ECO:0000256" key="2">
    <source>
        <dbReference type="ARBA" id="ARBA00010441"/>
    </source>
</evidence>
<evidence type="ECO:0000256" key="8">
    <source>
        <dbReference type="ARBA" id="ARBA00023136"/>
    </source>
</evidence>
<keyword evidence="9" id="KW-0594">Phospholipid biosynthesis</keyword>
<sequence length="191" mass="20552">MTRPQSVPPGSFGPSALATPANAVTIARLLLTPFWLVVFVSNGPSWSAFGIGFLLASTDGVDGYIARRQGTTRSGAFLDPLADKFLVVGGLVMLVAQGAFWWVPVAIITAREMIISIYRSWVARRGISVPARYWAKVKTVVQEFAIAFALLPTTAGTPWLAKGVLWIGAGLAVFTGAQYLLDGRRLQLSDR</sequence>
<keyword evidence="5 12" id="KW-0812">Transmembrane</keyword>
<keyword evidence="4 11" id="KW-0808">Transferase</keyword>
<dbReference type="PANTHER" id="PTHR14269:SF62">
    <property type="entry name" value="CDP-DIACYLGLYCEROL--GLYCEROL-3-PHOSPHATE 3-PHOSPHATIDYLTRANSFERASE 1, CHLOROPLASTIC"/>
    <property type="match status" value="1"/>
</dbReference>
<evidence type="ECO:0000313" key="13">
    <source>
        <dbReference type="EMBL" id="CAA9226063.1"/>
    </source>
</evidence>
<dbReference type="UniPathway" id="UPA00085"/>
<evidence type="ECO:0000256" key="12">
    <source>
        <dbReference type="SAM" id="Phobius"/>
    </source>
</evidence>
<dbReference type="InterPro" id="IPR050324">
    <property type="entry name" value="CDP-alcohol_PTase-I"/>
</dbReference>
<comment type="similarity">
    <text evidence="2 11">Belongs to the CDP-alcohol phosphatidyltransferase class-I family.</text>
</comment>
<protein>
    <submittedName>
        <fullName evidence="13">CDP-diacylglycerol--glycerol-3-phosphate 3-phosphatidyltransferase</fullName>
        <ecNumber evidence="13">2.7.8.5</ecNumber>
    </submittedName>
</protein>
<comment type="subcellular location">
    <subcellularLocation>
        <location evidence="1">Membrane</location>
        <topology evidence="1">Multi-pass membrane protein</topology>
    </subcellularLocation>
</comment>
<dbReference type="InterPro" id="IPR048254">
    <property type="entry name" value="CDP_ALCOHOL_P_TRANSF_CS"/>
</dbReference>
<name>A0A6J4HJY3_9ACTN</name>
<evidence type="ECO:0000256" key="4">
    <source>
        <dbReference type="ARBA" id="ARBA00022679"/>
    </source>
</evidence>
<feature type="transmembrane region" description="Helical" evidence="12">
    <location>
        <begin position="163"/>
        <end position="181"/>
    </location>
</feature>
<evidence type="ECO:0000256" key="1">
    <source>
        <dbReference type="ARBA" id="ARBA00004141"/>
    </source>
</evidence>
<keyword evidence="3" id="KW-0444">Lipid biosynthesis</keyword>
<keyword evidence="10" id="KW-1208">Phospholipid metabolism</keyword>
<evidence type="ECO:0000256" key="7">
    <source>
        <dbReference type="ARBA" id="ARBA00023098"/>
    </source>
</evidence>